<evidence type="ECO:0000313" key="2">
    <source>
        <dbReference type="EMBL" id="TIH08122.1"/>
    </source>
</evidence>
<gene>
    <name evidence="2" type="ORF">D8779_11395</name>
</gene>
<dbReference type="Pfam" id="PF11655">
    <property type="entry name" value="DUF2589"/>
    <property type="match status" value="1"/>
</dbReference>
<dbReference type="InterPro" id="IPR024510">
    <property type="entry name" value="DUF2589"/>
</dbReference>
<organism evidence="2 3">
    <name type="scientific">Pseudomonas leptonychotis</name>
    <dbReference type="NCBI Taxonomy" id="2448482"/>
    <lineage>
        <taxon>Bacteria</taxon>
        <taxon>Pseudomonadati</taxon>
        <taxon>Pseudomonadota</taxon>
        <taxon>Gammaproteobacteria</taxon>
        <taxon>Pseudomonadales</taxon>
        <taxon>Pseudomonadaceae</taxon>
        <taxon>Pseudomonas</taxon>
    </lineage>
</organism>
<protein>
    <submittedName>
        <fullName evidence="2">DUF2589 domain-containing protein</fullName>
    </submittedName>
</protein>
<feature type="region of interest" description="Disordered" evidence="1">
    <location>
        <begin position="185"/>
        <end position="220"/>
    </location>
</feature>
<keyword evidence="3" id="KW-1185">Reference proteome</keyword>
<comment type="caution">
    <text evidence="2">The sequence shown here is derived from an EMBL/GenBank/DDBJ whole genome shotgun (WGS) entry which is preliminary data.</text>
</comment>
<proteinExistence type="predicted"/>
<sequence length="220" mass="23482">MSQIDTGLIGSVINALPLDRMISGPLQAMITAQVQASKAYADFLMAVCIKDGKAVSVQFDYDETLVDENGVYKGTVTKKMRIPLLAAISHPNITIEEGSIDFELTISQQAEDTSETAGEGSFEAKLGWGPFSVSVKGSVSHKSTQTRKTDTRARYAISTKIARQDPPEALMRVIDFLTDAATKPVLMPSEKATLATDPLPTDAILESPKPAPAKGGTTPP</sequence>
<evidence type="ECO:0000313" key="3">
    <source>
        <dbReference type="Proteomes" id="UP000307541"/>
    </source>
</evidence>
<evidence type="ECO:0000256" key="1">
    <source>
        <dbReference type="SAM" id="MobiDB-lite"/>
    </source>
</evidence>
<dbReference type="AlphaFoldDB" id="A0A4T1ZWM6"/>
<reference evidence="2 3" key="1">
    <citation type="submission" date="2018-10" db="EMBL/GenBank/DDBJ databases">
        <title>Pseudomonas leptonychotis sp. nov., isolated from Weddell seals in Antarctica.</title>
        <authorList>
            <person name="Novakova D."/>
            <person name="Svec P."/>
            <person name="Kralova S."/>
            <person name="Kristofova L."/>
            <person name="Zeman M."/>
            <person name="Pantucek R."/>
            <person name="Maslanova I."/>
            <person name="Sedlacek I."/>
        </authorList>
    </citation>
    <scope>NUCLEOTIDE SEQUENCE [LARGE SCALE GENOMIC DNA]</scope>
    <source>
        <strain evidence="2 3">CCM 8849</strain>
    </source>
</reference>
<name>A0A4T1ZWM6_9PSED</name>
<dbReference type="RefSeq" id="WP_136664603.1">
    <property type="nucleotide sequence ID" value="NZ_CP173421.1"/>
</dbReference>
<dbReference type="EMBL" id="RFLV01000002">
    <property type="protein sequence ID" value="TIH08122.1"/>
    <property type="molecule type" value="Genomic_DNA"/>
</dbReference>
<accession>A0A4T1ZWM6</accession>
<dbReference type="OrthoDB" id="1043330at2"/>
<dbReference type="Proteomes" id="UP000307541">
    <property type="component" value="Unassembled WGS sequence"/>
</dbReference>